<dbReference type="EMBL" id="BAAAQN010000015">
    <property type="protein sequence ID" value="GAA2029100.1"/>
    <property type="molecule type" value="Genomic_DNA"/>
</dbReference>
<evidence type="ECO:0000313" key="1">
    <source>
        <dbReference type="EMBL" id="GAA2029100.1"/>
    </source>
</evidence>
<gene>
    <name evidence="1" type="ORF">GCM10009839_30590</name>
</gene>
<accession>A0ABP5FND4</accession>
<evidence type="ECO:0000313" key="2">
    <source>
        <dbReference type="Proteomes" id="UP001500751"/>
    </source>
</evidence>
<dbReference type="Proteomes" id="UP001500751">
    <property type="component" value="Unassembled WGS sequence"/>
</dbReference>
<name>A0ABP5FND4_9ACTN</name>
<protein>
    <recommendedName>
        <fullName evidence="3">ATP-grasp domain-containing protein</fullName>
    </recommendedName>
</protein>
<keyword evidence="2" id="KW-1185">Reference proteome</keyword>
<sequence length="328" mass="35776">MSTLSWAVVTAETDPARAVWTEAARAAAVAGPRFVDWRSVAAGEAGFHAGETVFCERLAGWAPTNPVGGQRARHREFAAALDQLSAAVDKGGAVLAAGVAPMLTTLDRLERDQFLRRGGIPVLERSTADNVGHSILRSRFASSDDWLIDGWHTTLFVHRARTGFEVWRSPAETVTGTEHLKQIVAGLEADTVYVTETLHRAHLADDYHDIRFGLVDGKVTHAAGVLRERIVGPRQWYGGRRRELDDFLRRFGASRWERLVALAERTAALFPDLRLLGVDLIVDNSEKEFVFDVDPFGADLPGRRGEAGTLGEGLPVHGAVLRALSASS</sequence>
<proteinExistence type="predicted"/>
<reference evidence="2" key="1">
    <citation type="journal article" date="2019" name="Int. J. Syst. Evol. Microbiol.">
        <title>The Global Catalogue of Microorganisms (GCM) 10K type strain sequencing project: providing services to taxonomists for standard genome sequencing and annotation.</title>
        <authorList>
            <consortium name="The Broad Institute Genomics Platform"/>
            <consortium name="The Broad Institute Genome Sequencing Center for Infectious Disease"/>
            <person name="Wu L."/>
            <person name="Ma J."/>
        </authorList>
    </citation>
    <scope>NUCLEOTIDE SEQUENCE [LARGE SCALE GENOMIC DNA]</scope>
    <source>
        <strain evidence="2">JCM 16014</strain>
    </source>
</reference>
<evidence type="ECO:0008006" key="3">
    <source>
        <dbReference type="Google" id="ProtNLM"/>
    </source>
</evidence>
<comment type="caution">
    <text evidence="1">The sequence shown here is derived from an EMBL/GenBank/DDBJ whole genome shotgun (WGS) entry which is preliminary data.</text>
</comment>
<organism evidence="1 2">
    <name type="scientific">Catenulispora yoronensis</name>
    <dbReference type="NCBI Taxonomy" id="450799"/>
    <lineage>
        <taxon>Bacteria</taxon>
        <taxon>Bacillati</taxon>
        <taxon>Actinomycetota</taxon>
        <taxon>Actinomycetes</taxon>
        <taxon>Catenulisporales</taxon>
        <taxon>Catenulisporaceae</taxon>
        <taxon>Catenulispora</taxon>
    </lineage>
</organism>
<dbReference type="RefSeq" id="WP_344666258.1">
    <property type="nucleotide sequence ID" value="NZ_BAAAQN010000015.1"/>
</dbReference>